<evidence type="ECO:0000256" key="1">
    <source>
        <dbReference type="SAM" id="Coils"/>
    </source>
</evidence>
<evidence type="ECO:0000313" key="3">
    <source>
        <dbReference type="EMBL" id="RXW23080.1"/>
    </source>
</evidence>
<evidence type="ECO:0000259" key="2">
    <source>
        <dbReference type="Pfam" id="PF12937"/>
    </source>
</evidence>
<dbReference type="OrthoDB" id="2829411at2759"/>
<name>A0A4Q2DRM0_9AGAR</name>
<dbReference type="Pfam" id="PF12937">
    <property type="entry name" value="F-box-like"/>
    <property type="match status" value="1"/>
</dbReference>
<organism evidence="3 4">
    <name type="scientific">Candolleomyces aberdarensis</name>
    <dbReference type="NCBI Taxonomy" id="2316362"/>
    <lineage>
        <taxon>Eukaryota</taxon>
        <taxon>Fungi</taxon>
        <taxon>Dikarya</taxon>
        <taxon>Basidiomycota</taxon>
        <taxon>Agaricomycotina</taxon>
        <taxon>Agaricomycetes</taxon>
        <taxon>Agaricomycetidae</taxon>
        <taxon>Agaricales</taxon>
        <taxon>Agaricineae</taxon>
        <taxon>Psathyrellaceae</taxon>
        <taxon>Candolleomyces</taxon>
    </lineage>
</organism>
<sequence>MSSPALGFSHLLCTNDPLNSNVKQRARLQVATLKKRLDDLRLLRRQIESEVEEYHLLLSPWRDMPVEIIGAIFKFVIPPVIAARAKDLGNLRLVCKKWRDVADLTHQLWSGLEVNVSDRGMSYEKLSSWLNKAGDLRRTLAVRGDSHILGQVCVPVHPALCRILTQGPTVDTLKISCPCAVCFERFTQEIQSRAAQEEIPSRWHSITSLILSFEHDRLPERTPPIFPSSLKSLALTLRDRFLEPWRPDGMIMGFIHPAVFEQLIDFSYSSRGSSLRSILPGVRHCVNAEVLTILGGHEHPLLRQGYDEETIHLPKLKTLRLGGSCPSIIPLALNTIQAPNLVHLDVDLGHGEYNCRAGDDLVLPSTIPPANLACRASLKQLRIRSAVVPYPDVVLRIVMNLPSLVHLILDDTTVNRNLGLRNLSMEDREDHVPPPLDGWPRIEVLELLERSKEHFANSRIMELLVKS</sequence>
<protein>
    <recommendedName>
        <fullName evidence="2">F-box domain-containing protein</fullName>
    </recommendedName>
</protein>
<comment type="caution">
    <text evidence="3">The sequence shown here is derived from an EMBL/GenBank/DDBJ whole genome shotgun (WGS) entry which is preliminary data.</text>
</comment>
<dbReference type="SUPFAM" id="SSF81383">
    <property type="entry name" value="F-box domain"/>
    <property type="match status" value="1"/>
</dbReference>
<feature type="coiled-coil region" evidence="1">
    <location>
        <begin position="23"/>
        <end position="50"/>
    </location>
</feature>
<accession>A0A4Q2DRM0</accession>
<dbReference type="Gene3D" id="1.20.1280.50">
    <property type="match status" value="1"/>
</dbReference>
<proteinExistence type="predicted"/>
<dbReference type="Proteomes" id="UP000290288">
    <property type="component" value="Unassembled WGS sequence"/>
</dbReference>
<reference evidence="3 4" key="1">
    <citation type="submission" date="2019-01" db="EMBL/GenBank/DDBJ databases">
        <title>Draft genome sequence of Psathyrella aberdarensis IHI B618.</title>
        <authorList>
            <person name="Buettner E."/>
            <person name="Kellner H."/>
        </authorList>
    </citation>
    <scope>NUCLEOTIDE SEQUENCE [LARGE SCALE GENOMIC DNA]</scope>
    <source>
        <strain evidence="3 4">IHI B618</strain>
    </source>
</reference>
<feature type="domain" description="F-box" evidence="2">
    <location>
        <begin position="61"/>
        <end position="110"/>
    </location>
</feature>
<dbReference type="CDD" id="cd09917">
    <property type="entry name" value="F-box_SF"/>
    <property type="match status" value="1"/>
</dbReference>
<dbReference type="InterPro" id="IPR036047">
    <property type="entry name" value="F-box-like_dom_sf"/>
</dbReference>
<dbReference type="EMBL" id="SDEE01000052">
    <property type="protein sequence ID" value="RXW23080.1"/>
    <property type="molecule type" value="Genomic_DNA"/>
</dbReference>
<evidence type="ECO:0000313" key="4">
    <source>
        <dbReference type="Proteomes" id="UP000290288"/>
    </source>
</evidence>
<dbReference type="AlphaFoldDB" id="A0A4Q2DRM0"/>
<keyword evidence="1" id="KW-0175">Coiled coil</keyword>
<dbReference type="InterPro" id="IPR001810">
    <property type="entry name" value="F-box_dom"/>
</dbReference>
<gene>
    <name evidence="3" type="ORF">EST38_g2769</name>
</gene>
<keyword evidence="4" id="KW-1185">Reference proteome</keyword>